<accession>D8M8Y5</accession>
<dbReference type="GeneID" id="24921284"/>
<comment type="similarity">
    <text evidence="1">Belongs to the STXBP/unc-18/SEC1 family.</text>
</comment>
<reference evidence="2" key="1">
    <citation type="submission" date="2010-02" db="EMBL/GenBank/DDBJ databases">
        <title>Sequencing and annotation of the Blastocystis hominis genome.</title>
        <authorList>
            <person name="Wincker P."/>
        </authorList>
    </citation>
    <scope>NUCLEOTIDE SEQUENCE</scope>
    <source>
        <strain evidence="2">Singapore isolate B</strain>
    </source>
</reference>
<dbReference type="Proteomes" id="UP000008312">
    <property type="component" value="Unassembled WGS sequence"/>
</dbReference>
<dbReference type="Pfam" id="PF00995">
    <property type="entry name" value="Sec1"/>
    <property type="match status" value="1"/>
</dbReference>
<dbReference type="InterPro" id="IPR043154">
    <property type="entry name" value="Sec-1-like_dom1"/>
</dbReference>
<gene>
    <name evidence="2" type="ORF">GSBLH_T00004248001</name>
</gene>
<protein>
    <recommendedName>
        <fullName evidence="4">Sec1-like protein</fullName>
    </recommendedName>
</protein>
<evidence type="ECO:0008006" key="4">
    <source>
        <dbReference type="Google" id="ProtNLM"/>
    </source>
</evidence>
<dbReference type="InterPro" id="IPR043127">
    <property type="entry name" value="Sec-1-like_dom3a"/>
</dbReference>
<dbReference type="AlphaFoldDB" id="D8M8Y5"/>
<dbReference type="OMA" id="VHQLNNA"/>
<dbReference type="GO" id="GO:0016192">
    <property type="term" value="P:vesicle-mediated transport"/>
    <property type="evidence" value="ECO:0007669"/>
    <property type="project" value="InterPro"/>
</dbReference>
<evidence type="ECO:0000256" key="1">
    <source>
        <dbReference type="ARBA" id="ARBA00009884"/>
    </source>
</evidence>
<dbReference type="Gene3D" id="3.40.50.1910">
    <property type="match status" value="1"/>
</dbReference>
<dbReference type="EMBL" id="FN668688">
    <property type="protein sequence ID" value="CBK24524.2"/>
    <property type="molecule type" value="Genomic_DNA"/>
</dbReference>
<dbReference type="RefSeq" id="XP_012898572.1">
    <property type="nucleotide sequence ID" value="XM_013043118.1"/>
</dbReference>
<dbReference type="Gene3D" id="3.40.50.2060">
    <property type="match status" value="1"/>
</dbReference>
<dbReference type="PANTHER" id="PTHR11679">
    <property type="entry name" value="VESICLE PROTEIN SORTING-ASSOCIATED"/>
    <property type="match status" value="1"/>
</dbReference>
<dbReference type="InterPro" id="IPR027482">
    <property type="entry name" value="Sec1-like_dom2"/>
</dbReference>
<dbReference type="OrthoDB" id="10266265at2759"/>
<keyword evidence="3" id="KW-1185">Reference proteome</keyword>
<dbReference type="InterPro" id="IPR001619">
    <property type="entry name" value="Sec1-like"/>
</dbReference>
<organism evidence="2">
    <name type="scientific">Blastocystis hominis</name>
    <dbReference type="NCBI Taxonomy" id="12968"/>
    <lineage>
        <taxon>Eukaryota</taxon>
        <taxon>Sar</taxon>
        <taxon>Stramenopiles</taxon>
        <taxon>Bigyra</taxon>
        <taxon>Opalozoa</taxon>
        <taxon>Opalinata</taxon>
        <taxon>Blastocystidae</taxon>
        <taxon>Blastocystis</taxon>
    </lineage>
</organism>
<dbReference type="PIRSF" id="PIRSF005715">
    <property type="entry name" value="VPS45_Sec1"/>
    <property type="match status" value="1"/>
</dbReference>
<evidence type="ECO:0000313" key="3">
    <source>
        <dbReference type="Proteomes" id="UP000008312"/>
    </source>
</evidence>
<dbReference type="SUPFAM" id="SSF56815">
    <property type="entry name" value="Sec1/munc18-like (SM) proteins"/>
    <property type="match status" value="1"/>
</dbReference>
<evidence type="ECO:0000313" key="2">
    <source>
        <dbReference type="EMBL" id="CBK24524.2"/>
    </source>
</evidence>
<dbReference type="InterPro" id="IPR036045">
    <property type="entry name" value="Sec1-like_sf"/>
</dbReference>
<name>D8M8Y5_BLAHO</name>
<dbReference type="Gene3D" id="3.90.830.10">
    <property type="entry name" value="Syntaxin Binding Protein 1, Chain A, domain 2"/>
    <property type="match status" value="1"/>
</dbReference>
<dbReference type="InParanoid" id="D8M8Y5"/>
<dbReference type="FunCoup" id="D8M8Y5">
    <property type="interactions" value="311"/>
</dbReference>
<proteinExistence type="inferred from homology"/>
<dbReference type="Gene3D" id="1.25.40.60">
    <property type="match status" value="1"/>
</dbReference>
<sequence>MLTFQGREKGTAKVLILDNDTTQSISVAFSQSEILDYDVFLTEKLGSSHEDMKHLIAIVFVRPTDSNIKLLCSELRKPKYGEYHIYFTNICRQDNIQELARADENFSVKEIHEFYGDFIPIDTDHYTLNLLDGLQLCRAPSQWKVPENQMFRQATDSILAACLALKQRPYIRYQSSSESAGRLAREVLHQIEREDQRGTLFDYRGNCQLVIMDRKSDPVTPLLMQWLYLGMIHEFMPIWNNRVKLASGGKEEEFVLNAQTDEFLKAHKWDNFGDLYTAVKQQTDAFAAADKRKDELLKNDMATFVEEFKDYKLLELSAKRHISLASELGRIVKQHGLTTISALEQSLACSNDHANQLKELMRLIEDPNTSKEDAIRLAVLYALHYEQKPGSKLSSVLSALRDRGISDDMLNIVNLFLRFSPSGERTGDLFGGSGLGGLVSGLAKSIKGNSNIYTQHQPLLQDVLAQIKKNKLSETDYPFEGASGNGTPSVVVVFYVGGTTYEEAHVVSEWNAEGTMQVVLGGTHVLNSDMFMRAMKSL</sequence>